<evidence type="ECO:0000313" key="1">
    <source>
        <dbReference type="EMBL" id="OWU97226.1"/>
    </source>
</evidence>
<keyword evidence="2" id="KW-1185">Reference proteome</keyword>
<protein>
    <recommendedName>
        <fullName evidence="3">HEAT repeat domain-containing protein</fullName>
    </recommendedName>
</protein>
<dbReference type="AlphaFoldDB" id="A0A246R908"/>
<organism evidence="1 2">
    <name type="scientific">Micromonospora wenchangensis</name>
    <dbReference type="NCBI Taxonomy" id="1185415"/>
    <lineage>
        <taxon>Bacteria</taxon>
        <taxon>Bacillati</taxon>
        <taxon>Actinomycetota</taxon>
        <taxon>Actinomycetes</taxon>
        <taxon>Micromonosporales</taxon>
        <taxon>Micromonosporaceae</taxon>
        <taxon>Micromonospora</taxon>
    </lineage>
</organism>
<dbReference type="Proteomes" id="UP000197174">
    <property type="component" value="Unassembled WGS sequence"/>
</dbReference>
<accession>A0A246R908</accession>
<gene>
    <name evidence="1" type="ORF">B5D80_31670</name>
</gene>
<name>A0A246R908_9ACTN</name>
<evidence type="ECO:0000313" key="2">
    <source>
        <dbReference type="Proteomes" id="UP000197174"/>
    </source>
</evidence>
<dbReference type="RefSeq" id="WP_144081826.1">
    <property type="nucleotide sequence ID" value="NZ_MZMV01000104.1"/>
</dbReference>
<dbReference type="OrthoDB" id="3389580at2"/>
<dbReference type="EMBL" id="MZMV01000104">
    <property type="protein sequence ID" value="OWU97226.1"/>
    <property type="molecule type" value="Genomic_DNA"/>
</dbReference>
<comment type="caution">
    <text evidence="1">The sequence shown here is derived from an EMBL/GenBank/DDBJ whole genome shotgun (WGS) entry which is preliminary data.</text>
</comment>
<evidence type="ECO:0008006" key="3">
    <source>
        <dbReference type="Google" id="ProtNLM"/>
    </source>
</evidence>
<sequence length="104" mass="11608">MDLLEANYAGLNEEDLVDILGEVRVVDAAGVIFRVVKRSLESDAPAYWLCQKAILALSELESDEANRYLSEMTTDSWPSPIRWHAAVALCIEDQLGFDEDSMMA</sequence>
<reference evidence="1 2" key="1">
    <citation type="submission" date="2017-03" db="EMBL/GenBank/DDBJ databases">
        <title>Whole genome sequence of Micromonospora wenchangensis, isolated from mangrove soil.</title>
        <authorList>
            <person name="Yang H."/>
        </authorList>
    </citation>
    <scope>NUCLEOTIDE SEQUENCE [LARGE SCALE GENOMIC DNA]</scope>
    <source>
        <strain evidence="1 2">CCTCC AA 2012002</strain>
    </source>
</reference>
<proteinExistence type="predicted"/>